<evidence type="ECO:0000313" key="2">
    <source>
        <dbReference type="EMBL" id="PWY86787.1"/>
    </source>
</evidence>
<dbReference type="OrthoDB" id="121380at2759"/>
<keyword evidence="2" id="KW-0223">Dioxygenase</keyword>
<evidence type="ECO:0000313" key="3">
    <source>
        <dbReference type="Proteomes" id="UP000247233"/>
    </source>
</evidence>
<dbReference type="AlphaFoldDB" id="A0A317WNY8"/>
<dbReference type="CDD" id="cd03457">
    <property type="entry name" value="intradiol_dioxygenase_like"/>
    <property type="match status" value="1"/>
</dbReference>
<reference evidence="2 3" key="1">
    <citation type="submission" date="2016-12" db="EMBL/GenBank/DDBJ databases">
        <title>The genomes of Aspergillus section Nigri reveals drivers in fungal speciation.</title>
        <authorList>
            <consortium name="DOE Joint Genome Institute"/>
            <person name="Vesth T.C."/>
            <person name="Nybo J."/>
            <person name="Theobald S."/>
            <person name="Brandl J."/>
            <person name="Frisvad J.C."/>
            <person name="Nielsen K.F."/>
            <person name="Lyhne E.K."/>
            <person name="Kogle M.E."/>
            <person name="Kuo A."/>
            <person name="Riley R."/>
            <person name="Clum A."/>
            <person name="Nolan M."/>
            <person name="Lipzen A."/>
            <person name="Salamov A."/>
            <person name="Henrissat B."/>
            <person name="Wiebenga A."/>
            <person name="De Vries R.P."/>
            <person name="Grigoriev I.V."/>
            <person name="Mortensen U.H."/>
            <person name="Andersen M.R."/>
            <person name="Baker S.E."/>
        </authorList>
    </citation>
    <scope>NUCLEOTIDE SEQUENCE [LARGE SCALE GENOMIC DNA]</scope>
    <source>
        <strain evidence="2 3">CBS 117.55</strain>
    </source>
</reference>
<dbReference type="GO" id="GO:0005506">
    <property type="term" value="F:iron ion binding"/>
    <property type="evidence" value="ECO:0007669"/>
    <property type="project" value="InterPro"/>
</dbReference>
<sequence length="341" mass="37365">MKFLLLTALLSALIHAHPGPHPQPDPVHLSRRSAVAKKCANSVGLMKRKRHAMRRQLLAPGQVTYGGTNHTAEASVPSYDFLKNDTCILTPETSPGPYIYPRSEVLRQNITEDQPGVPFELDIGLIDIHTCEPLTNVLIDIWHCNWKGKYSSFTGLNPDVTFPEQYLERTGKKLQASSGQGDTSFLATDNTTWLRGMWPTDRNGVSKFNTVYPGFYTDRAVHVHLQAHTNWTLASNGTIAGGKTVSTGQIFFPEDVSAEVMSVQPYANHTQTTRKPVNLDGVYVTESETGAMTILDTEPLDGKDYKNGVLGYITFGVDTTAIHDGSTKNPNPKISAVPSAA</sequence>
<protein>
    <submittedName>
        <fullName evidence="2">Aromatic compound dioxygenase</fullName>
    </submittedName>
</protein>
<dbReference type="VEuPathDB" id="FungiDB:BO70DRAFT_394801"/>
<keyword evidence="1" id="KW-0732">Signal</keyword>
<accession>A0A317WNY8</accession>
<dbReference type="InterPro" id="IPR015889">
    <property type="entry name" value="Intradiol_dOase_core"/>
</dbReference>
<feature type="chain" id="PRO_5016297605" evidence="1">
    <location>
        <begin position="17"/>
        <end position="341"/>
    </location>
</feature>
<gene>
    <name evidence="2" type="ORF">BO70DRAFT_394801</name>
</gene>
<dbReference type="EMBL" id="MSFL01000007">
    <property type="protein sequence ID" value="PWY86787.1"/>
    <property type="molecule type" value="Genomic_DNA"/>
</dbReference>
<comment type="caution">
    <text evidence="2">The sequence shown here is derived from an EMBL/GenBank/DDBJ whole genome shotgun (WGS) entry which is preliminary data.</text>
</comment>
<dbReference type="PANTHER" id="PTHR34315:SF1">
    <property type="entry name" value="INTRADIOL RING-CLEAVAGE DIOXYGENASES DOMAIN-CONTAINING PROTEIN-RELATED"/>
    <property type="match status" value="1"/>
</dbReference>
<keyword evidence="3" id="KW-1185">Reference proteome</keyword>
<keyword evidence="2" id="KW-0560">Oxidoreductase</keyword>
<dbReference type="SUPFAM" id="SSF49482">
    <property type="entry name" value="Aromatic compound dioxygenase"/>
    <property type="match status" value="1"/>
</dbReference>
<proteinExistence type="predicted"/>
<dbReference type="GeneID" id="37068728"/>
<dbReference type="PANTHER" id="PTHR34315">
    <property type="match status" value="1"/>
</dbReference>
<dbReference type="GO" id="GO:0016702">
    <property type="term" value="F:oxidoreductase activity, acting on single donors with incorporation of molecular oxygen, incorporation of two atoms of oxygen"/>
    <property type="evidence" value="ECO:0007669"/>
    <property type="project" value="InterPro"/>
</dbReference>
<evidence type="ECO:0000256" key="1">
    <source>
        <dbReference type="SAM" id="SignalP"/>
    </source>
</evidence>
<organism evidence="2 3">
    <name type="scientific">Aspergillus heteromorphus CBS 117.55</name>
    <dbReference type="NCBI Taxonomy" id="1448321"/>
    <lineage>
        <taxon>Eukaryota</taxon>
        <taxon>Fungi</taxon>
        <taxon>Dikarya</taxon>
        <taxon>Ascomycota</taxon>
        <taxon>Pezizomycotina</taxon>
        <taxon>Eurotiomycetes</taxon>
        <taxon>Eurotiomycetidae</taxon>
        <taxon>Eurotiales</taxon>
        <taxon>Aspergillaceae</taxon>
        <taxon>Aspergillus</taxon>
        <taxon>Aspergillus subgen. Circumdati</taxon>
    </lineage>
</organism>
<name>A0A317WNY8_9EURO</name>
<feature type="signal peptide" evidence="1">
    <location>
        <begin position="1"/>
        <end position="16"/>
    </location>
</feature>
<dbReference type="Gene3D" id="2.60.130.10">
    <property type="entry name" value="Aromatic compound dioxygenase"/>
    <property type="match status" value="1"/>
</dbReference>
<dbReference type="Proteomes" id="UP000247233">
    <property type="component" value="Unassembled WGS sequence"/>
</dbReference>
<dbReference type="STRING" id="1448321.A0A317WNY8"/>
<dbReference type="RefSeq" id="XP_025401019.1">
    <property type="nucleotide sequence ID" value="XM_025546491.1"/>
</dbReference>